<accession>A0A5P3XB05</accession>
<organism evidence="4 5">
    <name type="scientific">Paraclostridium bifermentans</name>
    <name type="common">Clostridium bifermentans</name>
    <dbReference type="NCBI Taxonomy" id="1490"/>
    <lineage>
        <taxon>Bacteria</taxon>
        <taxon>Bacillati</taxon>
        <taxon>Bacillota</taxon>
        <taxon>Clostridia</taxon>
        <taxon>Peptostreptococcales</taxon>
        <taxon>Peptostreptococcaceae</taxon>
        <taxon>Paraclostridium</taxon>
    </lineage>
</organism>
<dbReference type="SMART" id="SM00978">
    <property type="entry name" value="Tim44"/>
    <property type="match status" value="1"/>
</dbReference>
<dbReference type="EMBL" id="CP032452">
    <property type="protein sequence ID" value="QEZ67872.1"/>
    <property type="molecule type" value="Genomic_DNA"/>
</dbReference>
<dbReference type="InterPro" id="IPR007379">
    <property type="entry name" value="Tim44-like_dom"/>
</dbReference>
<keyword evidence="2" id="KW-0472">Membrane</keyword>
<dbReference type="InterPro" id="IPR032710">
    <property type="entry name" value="NTF2-like_dom_sf"/>
</dbReference>
<evidence type="ECO:0000256" key="1">
    <source>
        <dbReference type="SAM" id="MobiDB-lite"/>
    </source>
</evidence>
<keyword evidence="2" id="KW-0812">Transmembrane</keyword>
<dbReference type="AlphaFoldDB" id="A0A5P3XB05"/>
<feature type="domain" description="Tim44-like" evidence="3">
    <location>
        <begin position="93"/>
        <end position="236"/>
    </location>
</feature>
<dbReference type="Proteomes" id="UP000326961">
    <property type="component" value="Chromosome"/>
</dbReference>
<dbReference type="Gene3D" id="3.10.450.240">
    <property type="match status" value="1"/>
</dbReference>
<evidence type="ECO:0000256" key="2">
    <source>
        <dbReference type="SAM" id="Phobius"/>
    </source>
</evidence>
<gene>
    <name evidence="4" type="ORF">D4A35_02580</name>
</gene>
<feature type="region of interest" description="Disordered" evidence="1">
    <location>
        <begin position="31"/>
        <end position="57"/>
    </location>
</feature>
<name>A0A5P3XB05_PARBF</name>
<proteinExistence type="predicted"/>
<protein>
    <submittedName>
        <fullName evidence="4">Tim44 domain-containing protein</fullName>
    </submittedName>
</protein>
<feature type="transmembrane region" description="Helical" evidence="2">
    <location>
        <begin position="65"/>
        <end position="84"/>
    </location>
</feature>
<feature type="compositionally biased region" description="Low complexity" evidence="1">
    <location>
        <begin position="35"/>
        <end position="57"/>
    </location>
</feature>
<dbReference type="RefSeq" id="WP_150885713.1">
    <property type="nucleotide sequence ID" value="NZ_CP032452.1"/>
</dbReference>
<evidence type="ECO:0000313" key="4">
    <source>
        <dbReference type="EMBL" id="QEZ67872.1"/>
    </source>
</evidence>
<evidence type="ECO:0000259" key="3">
    <source>
        <dbReference type="SMART" id="SM00978"/>
    </source>
</evidence>
<dbReference type="SUPFAM" id="SSF54427">
    <property type="entry name" value="NTF2-like"/>
    <property type="match status" value="1"/>
</dbReference>
<keyword evidence="2" id="KW-1133">Transmembrane helix</keyword>
<evidence type="ECO:0000313" key="5">
    <source>
        <dbReference type="Proteomes" id="UP000326961"/>
    </source>
</evidence>
<reference evidence="4 5" key="1">
    <citation type="submission" date="2018-09" db="EMBL/GenBank/DDBJ databases">
        <title>A clostridial neurotoxin that targets Anopheles mosquitoes.</title>
        <authorList>
            <person name="Contreras E."/>
            <person name="Masuyer G."/>
            <person name="Qureshi N."/>
            <person name="Chawla S."/>
            <person name="Lim H.L."/>
            <person name="Chen J."/>
            <person name="Stenmark P."/>
            <person name="Gill S."/>
        </authorList>
    </citation>
    <scope>NUCLEOTIDE SEQUENCE [LARGE SCALE GENOMIC DNA]</scope>
    <source>
        <strain evidence="4 5">Cbm</strain>
    </source>
</reference>
<sequence length="256" mass="29453">MKKLRVLIVLIVIFVMFTSISFARPGGGGHGGGSSSSSGGHSSSRGHASSYNYNSKESSNPIENAILFIFMIIAIKSNSIICCIKAVKKQKQCKVALVDLSKYDQNWNLKKINKDIKKTFYIMSDAWTNMNQDIAIDYSTEKLYQNHKTQLEWMKVKGERNVLRIPKLLSHKIIGIDNTNKENIGEIWVYIRGFMIDYIELDGNITKGNRYIPTSYVEYWKFKNENGIWKLDEIRQRGNSKTLDEINIKIVKIYRH</sequence>